<dbReference type="OrthoDB" id="6025809at2"/>
<comment type="caution">
    <text evidence="2">The sequence shown here is derived from an EMBL/GenBank/DDBJ whole genome shotgun (WGS) entry which is preliminary data.</text>
</comment>
<feature type="signal peptide" evidence="1">
    <location>
        <begin position="1"/>
        <end position="18"/>
    </location>
</feature>
<dbReference type="EMBL" id="QVPD01000014">
    <property type="protein sequence ID" value="RFP59189.1"/>
    <property type="molecule type" value="Genomic_DNA"/>
</dbReference>
<organism evidence="2 3">
    <name type="scientific">Cognatiluteimonas weifangensis</name>
    <dbReference type="NCBI Taxonomy" id="2303539"/>
    <lineage>
        <taxon>Bacteria</taxon>
        <taxon>Pseudomonadati</taxon>
        <taxon>Pseudomonadota</taxon>
        <taxon>Gammaproteobacteria</taxon>
        <taxon>Lysobacterales</taxon>
        <taxon>Lysobacteraceae</taxon>
        <taxon>Cognatiluteimonas</taxon>
    </lineage>
</organism>
<gene>
    <name evidence="2" type="ORF">D0Y53_11405</name>
</gene>
<sequence>MKLHPLVLAFALSPLSLAAFPAAAVDLVHHGAMQMPANRIVGLWHAVGAVGPCGGTPSGGIQANVVFNAGGTLSETNTMPLAGIPNLHGISGLHTRGPGFGTWSYNPLTNSYTIDFRFFWFVNGYYHGYQSIHREGVTLSADGLELSGPIRAARYLANDSKYMDFCGSETSERL</sequence>
<evidence type="ECO:0000313" key="2">
    <source>
        <dbReference type="EMBL" id="RFP59189.1"/>
    </source>
</evidence>
<dbReference type="AlphaFoldDB" id="A0A372DI44"/>
<name>A0A372DI44_9GAMM</name>
<reference evidence="2 3" key="1">
    <citation type="submission" date="2018-08" db="EMBL/GenBank/DDBJ databases">
        <title>Lysobacter weifangensis sp. nov., a new member of the family 'Xanthomonadaceae', isolated from soil in a farmland.</title>
        <authorList>
            <person name="Zhao H."/>
        </authorList>
    </citation>
    <scope>NUCLEOTIDE SEQUENCE [LARGE SCALE GENOMIC DNA]</scope>
    <source>
        <strain evidence="2 3">WF-2</strain>
    </source>
</reference>
<accession>A0A372DI44</accession>
<keyword evidence="3" id="KW-1185">Reference proteome</keyword>
<proteinExistence type="predicted"/>
<dbReference type="RefSeq" id="WP_117203446.1">
    <property type="nucleotide sequence ID" value="NZ_JBHTBK010000025.1"/>
</dbReference>
<dbReference type="Proteomes" id="UP000262917">
    <property type="component" value="Unassembled WGS sequence"/>
</dbReference>
<feature type="chain" id="PRO_5017052867" description="Lipocalin-like domain-containing protein" evidence="1">
    <location>
        <begin position="19"/>
        <end position="174"/>
    </location>
</feature>
<evidence type="ECO:0000313" key="3">
    <source>
        <dbReference type="Proteomes" id="UP000262917"/>
    </source>
</evidence>
<evidence type="ECO:0000256" key="1">
    <source>
        <dbReference type="SAM" id="SignalP"/>
    </source>
</evidence>
<evidence type="ECO:0008006" key="4">
    <source>
        <dbReference type="Google" id="ProtNLM"/>
    </source>
</evidence>
<keyword evidence="1" id="KW-0732">Signal</keyword>
<protein>
    <recommendedName>
        <fullName evidence="4">Lipocalin-like domain-containing protein</fullName>
    </recommendedName>
</protein>